<evidence type="ECO:0000313" key="1">
    <source>
        <dbReference type="EMBL" id="BBH25731.1"/>
    </source>
</evidence>
<dbReference type="InterPro" id="IPR012547">
    <property type="entry name" value="PDDEXK_9"/>
</dbReference>
<dbReference type="AlphaFoldDB" id="A0A3G9JII7"/>
<dbReference type="Proteomes" id="UP000268059">
    <property type="component" value="Chromosome"/>
</dbReference>
<dbReference type="EMBL" id="AP019309">
    <property type="protein sequence ID" value="BBH25731.1"/>
    <property type="molecule type" value="Genomic_DNA"/>
</dbReference>
<dbReference type="Pfam" id="PF08011">
    <property type="entry name" value="PDDEXK_9"/>
    <property type="match status" value="1"/>
</dbReference>
<reference evidence="1 2" key="1">
    <citation type="submission" date="2018-11" db="EMBL/GenBank/DDBJ databases">
        <title>Novel Erysipelotrichaceae bacterium isolated from small intestine of a swine.</title>
        <authorList>
            <person name="Kim J.S."/>
            <person name="Choe H."/>
            <person name="Lee Y.R."/>
            <person name="Kim K.M."/>
            <person name="Park D.S."/>
        </authorList>
    </citation>
    <scope>NUCLEOTIDE SEQUENCE [LARGE SCALE GENOMIC DNA]</scope>
    <source>
        <strain evidence="1 2">SG0102</strain>
    </source>
</reference>
<dbReference type="OrthoDB" id="9766673at2"/>
<dbReference type="PANTHER" id="PTHR34825:SF1">
    <property type="entry name" value="AAA-ATPASE-LIKE DOMAIN-CONTAINING PROTEIN"/>
    <property type="match status" value="1"/>
</dbReference>
<dbReference type="RefSeq" id="WP_125118656.1">
    <property type="nucleotide sequence ID" value="NZ_AP019309.1"/>
</dbReference>
<organism evidence="1 2">
    <name type="scientific">Intestinibaculum porci</name>
    <dbReference type="NCBI Taxonomy" id="2487118"/>
    <lineage>
        <taxon>Bacteria</taxon>
        <taxon>Bacillati</taxon>
        <taxon>Bacillota</taxon>
        <taxon>Erysipelotrichia</taxon>
        <taxon>Erysipelotrichales</taxon>
        <taxon>Erysipelotrichaceae</taxon>
        <taxon>Intestinibaculum</taxon>
    </lineage>
</organism>
<gene>
    <name evidence="1" type="ORF">SG0102_06650</name>
</gene>
<keyword evidence="2" id="KW-1185">Reference proteome</keyword>
<evidence type="ECO:0000313" key="2">
    <source>
        <dbReference type="Proteomes" id="UP000268059"/>
    </source>
</evidence>
<sequence>MKDDFEQLMQGNSIKKRIKENLTCQDMDDRESIYSFLLYTGYLKAVQVSENQTFLLTIPNKEVKQVYEDCFYDCFKPLYKKTGEEFFQALLEENVMKAIELLNNILIESMSYYDAKESFYHGFLAGLLHNDRYELQPNHEAGRGRFDLALIPRLPFGTGIIIECKYSRKESDRFTMCDSACAQIVSKEYVKAFTKGYNMLAYGIAFAKKKAYIKEVHHDLE</sequence>
<protein>
    <recommendedName>
        <fullName evidence="3">PD-(D/E)XK nuclease superfamily protein</fullName>
    </recommendedName>
</protein>
<accession>A0A3G9JII7</accession>
<dbReference type="PANTHER" id="PTHR34825">
    <property type="entry name" value="CONSERVED PROTEIN, WITH A WEAK D-GALACTARATE DEHYDRATASE/ALTRONATE HYDROLASE DOMAIN"/>
    <property type="match status" value="1"/>
</dbReference>
<proteinExistence type="predicted"/>
<name>A0A3G9JII7_9FIRM</name>
<evidence type="ECO:0008006" key="3">
    <source>
        <dbReference type="Google" id="ProtNLM"/>
    </source>
</evidence>
<dbReference type="InParanoid" id="A0A3G9JII7"/>
<dbReference type="KEGG" id="ebm:SG0102_06650"/>